<evidence type="ECO:0000256" key="4">
    <source>
        <dbReference type="SAM" id="MobiDB-lite"/>
    </source>
</evidence>
<proteinExistence type="predicted"/>
<dbReference type="AlphaFoldDB" id="I0YPM0"/>
<protein>
    <recommendedName>
        <fullName evidence="5">Timeless N-terminal domain-containing protein</fullName>
    </recommendedName>
</protein>
<evidence type="ECO:0000256" key="3">
    <source>
        <dbReference type="ARBA" id="ARBA00023306"/>
    </source>
</evidence>
<feature type="compositionally biased region" description="Low complexity" evidence="4">
    <location>
        <begin position="628"/>
        <end position="645"/>
    </location>
</feature>
<evidence type="ECO:0000259" key="5">
    <source>
        <dbReference type="Pfam" id="PF04821"/>
    </source>
</evidence>
<feature type="region of interest" description="Disordered" evidence="4">
    <location>
        <begin position="757"/>
        <end position="807"/>
    </location>
</feature>
<dbReference type="RefSeq" id="XP_005644883.1">
    <property type="nucleotide sequence ID" value="XM_005644826.1"/>
</dbReference>
<evidence type="ECO:0000256" key="2">
    <source>
        <dbReference type="ARBA" id="ARBA00023242"/>
    </source>
</evidence>
<dbReference type="GO" id="GO:0043111">
    <property type="term" value="P:replication fork arrest"/>
    <property type="evidence" value="ECO:0007669"/>
    <property type="project" value="TreeGrafter"/>
</dbReference>
<accession>I0YPM0</accession>
<keyword evidence="7" id="KW-1185">Reference proteome</keyword>
<feature type="region of interest" description="Disordered" evidence="4">
    <location>
        <begin position="350"/>
        <end position="428"/>
    </location>
</feature>
<sequence>MEILESNLLISVIGGLGRWESLDNVKVVTFLTMPIDPESDNHALQVEVMHDVKDAFLAQDALAVVVALVSRPLMRHADGHMSDRDVLIVQLVVTFLRNLIVIPDSGSSSGSSGSHKSRMSSKLLCRLHEDSVLELLLVMAQHTSRADAPLLLEIFAALFNHCDAEVLRKHEPKAATLPKTSLHEVQQPTPTPNQRARLAPTSTEDRQPPRMDSNALLILKGFAEQFLSSSYNLLMGGLRRDLEPGLNISRLSEEDFLRFFKVAGFFTCFVRQQQEEVQKTRQRSGVDGTIGSEESPFAYISATMGWEMFYLVQSHASLALLKEMLFTLDIAQRTEAGGFLVQRRTAAARRRKASKQSEAVLEPGSDHEEKAATSDGTDQGQSSPTAAAGDTAAPAATPATPATPLRQAGHASSSEHEVSSAAKKGRDKDPLEQLLEEEGEDQQELEHRLKEVACDLRQRVRQELAFPAIVHFYTWLLQGYATNSRFVNHCLITFLQRIADPDGLNLEPMLYQVSVLRVLHQVLSDAPFRKQPGASEVLSFAARIVRSVIAKLVPGPADEDACRAAADEGEDGQMGCEKALQKGLAAMMFVELLFWKNAHDSEEVRDEYHWKATYRKEQSGAGEDAEQSDASGSDAAAPHAAAPQGQRRKRARSAIAFSADDSTLLVDLFEKHGNSKGYVDLIRTDMSDRFKRSQIQRQLKALGLKKGQLTDRQKGELQRLFHAHKGKRDSLAKIAAELPGQLSKGQIRTQLRRLGLQLKQSGAGQEQGGGQRSDSEDSSRGVGNLFSDASASHTDSEASSDQVLTND</sequence>
<comment type="subcellular location">
    <subcellularLocation>
        <location evidence="1">Nucleus</location>
    </subcellularLocation>
</comment>
<dbReference type="KEGG" id="csl:COCSUDRAFT_58046"/>
<dbReference type="eggNOG" id="KOG1974">
    <property type="taxonomic scope" value="Eukaryota"/>
</dbReference>
<feature type="compositionally biased region" description="Low complexity" evidence="4">
    <location>
        <begin position="384"/>
        <end position="412"/>
    </location>
</feature>
<dbReference type="OrthoDB" id="514214at2759"/>
<dbReference type="EMBL" id="AGSI01000016">
    <property type="protein sequence ID" value="EIE20339.1"/>
    <property type="molecule type" value="Genomic_DNA"/>
</dbReference>
<feature type="region of interest" description="Disordered" evidence="4">
    <location>
        <begin position="173"/>
        <end position="209"/>
    </location>
</feature>
<gene>
    <name evidence="6" type="ORF">COCSUDRAFT_58046</name>
</gene>
<dbReference type="GO" id="GO:0003677">
    <property type="term" value="F:DNA binding"/>
    <property type="evidence" value="ECO:0007669"/>
    <property type="project" value="TreeGrafter"/>
</dbReference>
<feature type="region of interest" description="Disordered" evidence="4">
    <location>
        <begin position="617"/>
        <end position="653"/>
    </location>
</feature>
<feature type="domain" description="Timeless N-terminal" evidence="5">
    <location>
        <begin position="24"/>
        <end position="176"/>
    </location>
</feature>
<feature type="compositionally biased region" description="Polar residues" evidence="4">
    <location>
        <begin position="183"/>
        <end position="194"/>
    </location>
</feature>
<dbReference type="GO" id="GO:0006281">
    <property type="term" value="P:DNA repair"/>
    <property type="evidence" value="ECO:0007669"/>
    <property type="project" value="TreeGrafter"/>
</dbReference>
<dbReference type="InterPro" id="IPR044998">
    <property type="entry name" value="Timeless"/>
</dbReference>
<organism evidence="6 7">
    <name type="scientific">Coccomyxa subellipsoidea (strain C-169)</name>
    <name type="common">Green microalga</name>
    <dbReference type="NCBI Taxonomy" id="574566"/>
    <lineage>
        <taxon>Eukaryota</taxon>
        <taxon>Viridiplantae</taxon>
        <taxon>Chlorophyta</taxon>
        <taxon>core chlorophytes</taxon>
        <taxon>Trebouxiophyceae</taxon>
        <taxon>Trebouxiophyceae incertae sedis</taxon>
        <taxon>Coccomyxaceae</taxon>
        <taxon>Coccomyxa</taxon>
        <taxon>Coccomyxa subellipsoidea</taxon>
    </lineage>
</organism>
<evidence type="ECO:0000313" key="6">
    <source>
        <dbReference type="EMBL" id="EIE20339.1"/>
    </source>
</evidence>
<reference evidence="6 7" key="1">
    <citation type="journal article" date="2012" name="Genome Biol.">
        <title>The genome of the polar eukaryotic microalga coccomyxa subellipsoidea reveals traits of cold adaptation.</title>
        <authorList>
            <person name="Blanc G."/>
            <person name="Agarkova I."/>
            <person name="Grimwood J."/>
            <person name="Kuo A."/>
            <person name="Brueggeman A."/>
            <person name="Dunigan D."/>
            <person name="Gurnon J."/>
            <person name="Ladunga I."/>
            <person name="Lindquist E."/>
            <person name="Lucas S."/>
            <person name="Pangilinan J."/>
            <person name="Proschold T."/>
            <person name="Salamov A."/>
            <person name="Schmutz J."/>
            <person name="Weeks D."/>
            <person name="Yamada T."/>
            <person name="Claverie J.M."/>
            <person name="Grigoriev I."/>
            <person name="Van Etten J."/>
            <person name="Lomsadze A."/>
            <person name="Borodovsky M."/>
        </authorList>
    </citation>
    <scope>NUCLEOTIDE SEQUENCE [LARGE SCALE GENOMIC DNA]</scope>
    <source>
        <strain evidence="6 7">C-169</strain>
    </source>
</reference>
<evidence type="ECO:0000256" key="1">
    <source>
        <dbReference type="ARBA" id="ARBA00004123"/>
    </source>
</evidence>
<dbReference type="PANTHER" id="PTHR22940">
    <property type="entry name" value="TIMEOUT/TIMELESS-2"/>
    <property type="match status" value="1"/>
</dbReference>
<keyword evidence="3" id="KW-0131">Cell cycle</keyword>
<dbReference type="GO" id="GO:0000076">
    <property type="term" value="P:DNA replication checkpoint signaling"/>
    <property type="evidence" value="ECO:0007669"/>
    <property type="project" value="TreeGrafter"/>
</dbReference>
<dbReference type="InterPro" id="IPR006906">
    <property type="entry name" value="Timeless_N"/>
</dbReference>
<dbReference type="GeneID" id="17038315"/>
<dbReference type="Pfam" id="PF04821">
    <property type="entry name" value="TIMELESS"/>
    <property type="match status" value="1"/>
</dbReference>
<dbReference type="Proteomes" id="UP000007264">
    <property type="component" value="Unassembled WGS sequence"/>
</dbReference>
<dbReference type="PANTHER" id="PTHR22940:SF4">
    <property type="entry name" value="PROTEIN TIMELESS HOMOLOG"/>
    <property type="match status" value="1"/>
</dbReference>
<name>I0YPM0_COCSC</name>
<dbReference type="STRING" id="574566.I0YPM0"/>
<feature type="compositionally biased region" description="Basic and acidic residues" evidence="4">
    <location>
        <begin position="413"/>
        <end position="428"/>
    </location>
</feature>
<comment type="caution">
    <text evidence="6">The sequence shown here is derived from an EMBL/GenBank/DDBJ whole genome shotgun (WGS) entry which is preliminary data.</text>
</comment>
<dbReference type="GO" id="GO:0031298">
    <property type="term" value="C:replication fork protection complex"/>
    <property type="evidence" value="ECO:0007669"/>
    <property type="project" value="TreeGrafter"/>
</dbReference>
<keyword evidence="2" id="KW-0539">Nucleus</keyword>
<feature type="compositionally biased region" description="Polar residues" evidence="4">
    <location>
        <begin position="787"/>
        <end position="807"/>
    </location>
</feature>
<feature type="compositionally biased region" description="Polar residues" evidence="4">
    <location>
        <begin position="374"/>
        <end position="383"/>
    </location>
</feature>
<evidence type="ECO:0000313" key="7">
    <source>
        <dbReference type="Proteomes" id="UP000007264"/>
    </source>
</evidence>